<name>A0A4U3M6Z8_9ACTN</name>
<dbReference type="AlphaFoldDB" id="A0A4U3M6Z8"/>
<dbReference type="InterPro" id="IPR036397">
    <property type="entry name" value="RNaseH_sf"/>
</dbReference>
<evidence type="ECO:0000259" key="3">
    <source>
        <dbReference type="PROSITE" id="PS50994"/>
    </source>
</evidence>
<dbReference type="NCBIfam" id="NF033516">
    <property type="entry name" value="transpos_IS3"/>
    <property type="match status" value="1"/>
</dbReference>
<dbReference type="PROSITE" id="PS50994">
    <property type="entry name" value="INTEGRASE"/>
    <property type="match status" value="1"/>
</dbReference>
<dbReference type="InterPro" id="IPR025948">
    <property type="entry name" value="HTH-like_dom"/>
</dbReference>
<dbReference type="PANTHER" id="PTHR46889">
    <property type="entry name" value="TRANSPOSASE INSF FOR INSERTION SEQUENCE IS3B-RELATED"/>
    <property type="match status" value="1"/>
</dbReference>
<dbReference type="Pfam" id="PF13276">
    <property type="entry name" value="HTH_21"/>
    <property type="match status" value="1"/>
</dbReference>
<dbReference type="Proteomes" id="UP000308705">
    <property type="component" value="Unassembled WGS sequence"/>
</dbReference>
<keyword evidence="5" id="KW-1185">Reference proteome</keyword>
<feature type="compositionally biased region" description="Basic residues" evidence="2">
    <location>
        <begin position="1"/>
        <end position="12"/>
    </location>
</feature>
<comment type="function">
    <text evidence="1">Involved in the transposition of the insertion sequence.</text>
</comment>
<feature type="compositionally biased region" description="Low complexity" evidence="2">
    <location>
        <begin position="25"/>
        <end position="34"/>
    </location>
</feature>
<dbReference type="GO" id="GO:0003676">
    <property type="term" value="F:nucleic acid binding"/>
    <property type="evidence" value="ECO:0007669"/>
    <property type="project" value="InterPro"/>
</dbReference>
<dbReference type="PANTHER" id="PTHR46889:SF4">
    <property type="entry name" value="TRANSPOSASE INSO FOR INSERTION SEQUENCE ELEMENT IS911B-RELATED"/>
    <property type="match status" value="1"/>
</dbReference>
<dbReference type="InterPro" id="IPR050900">
    <property type="entry name" value="Transposase_IS3/IS150/IS904"/>
</dbReference>
<dbReference type="InterPro" id="IPR048020">
    <property type="entry name" value="Transpos_IS3"/>
</dbReference>
<feature type="region of interest" description="Disordered" evidence="2">
    <location>
        <begin position="1"/>
        <end position="49"/>
    </location>
</feature>
<dbReference type="SUPFAM" id="SSF53098">
    <property type="entry name" value="Ribonuclease H-like"/>
    <property type="match status" value="1"/>
</dbReference>
<dbReference type="GO" id="GO:0015074">
    <property type="term" value="P:DNA integration"/>
    <property type="evidence" value="ECO:0007669"/>
    <property type="project" value="InterPro"/>
</dbReference>
<evidence type="ECO:0000256" key="2">
    <source>
        <dbReference type="SAM" id="MobiDB-lite"/>
    </source>
</evidence>
<evidence type="ECO:0000313" key="5">
    <source>
        <dbReference type="Proteomes" id="UP000308705"/>
    </source>
</evidence>
<gene>
    <name evidence="4" type="ORF">FDA94_31495</name>
</gene>
<dbReference type="InterPro" id="IPR001584">
    <property type="entry name" value="Integrase_cat-core"/>
</dbReference>
<sequence length="342" mass="37680">MGPPGRGRHRSAGRAGQRRAGGAGRVAAGEPPAARGRRRPQAGHGFLRAGDPVSVDPFIEAEKRSGHSVKRACELLEVSRAAFYARRDPAPGPRAVRDAELSQRIGGLHRDSRGTYGAPRIHAALRREGEPCGRRRVAQLMRTLGLQGRHRRRRQITTIPGPDAGLRPDLIGRDFEPDAGGVDTRWCGDITYVKTDEGWLYLATVIDIASRRVVGWATADHLRTELVTDALRRAWRNRRPTGPVIFHSDRGCQYGSAAYARLAGRLGIRLSVGRTGQCWDNALAESFFATIKGELLDQHRWPTRAAAHSAIFEFIESWYNLHRLHSSLGYVSPAAYEAARAA</sequence>
<evidence type="ECO:0000313" key="4">
    <source>
        <dbReference type="EMBL" id="TKK84052.1"/>
    </source>
</evidence>
<dbReference type="Gene3D" id="3.30.420.10">
    <property type="entry name" value="Ribonuclease H-like superfamily/Ribonuclease H"/>
    <property type="match status" value="1"/>
</dbReference>
<evidence type="ECO:0000256" key="1">
    <source>
        <dbReference type="ARBA" id="ARBA00002286"/>
    </source>
</evidence>
<dbReference type="Pfam" id="PF13333">
    <property type="entry name" value="rve_2"/>
    <property type="match status" value="1"/>
</dbReference>
<dbReference type="InterPro" id="IPR012337">
    <property type="entry name" value="RNaseH-like_sf"/>
</dbReference>
<protein>
    <submittedName>
        <fullName evidence="4">IS3 family transposase</fullName>
    </submittedName>
</protein>
<dbReference type="EMBL" id="SZQA01000038">
    <property type="protein sequence ID" value="TKK84052.1"/>
    <property type="molecule type" value="Genomic_DNA"/>
</dbReference>
<reference evidence="4 5" key="1">
    <citation type="submission" date="2019-04" db="EMBL/GenBank/DDBJ databases">
        <title>Herbidospora sp. NEAU-GS14.nov., a novel actinomycete isolated from soil.</title>
        <authorList>
            <person name="Han L."/>
        </authorList>
    </citation>
    <scope>NUCLEOTIDE SEQUENCE [LARGE SCALE GENOMIC DNA]</scope>
    <source>
        <strain evidence="4 5">NEAU-GS14</strain>
    </source>
</reference>
<organism evidence="4 5">
    <name type="scientific">Herbidospora galbida</name>
    <dbReference type="NCBI Taxonomy" id="2575442"/>
    <lineage>
        <taxon>Bacteria</taxon>
        <taxon>Bacillati</taxon>
        <taxon>Actinomycetota</taxon>
        <taxon>Actinomycetes</taxon>
        <taxon>Streptosporangiales</taxon>
        <taxon>Streptosporangiaceae</taxon>
        <taxon>Herbidospora</taxon>
    </lineage>
</organism>
<dbReference type="OrthoDB" id="3254719at2"/>
<proteinExistence type="predicted"/>
<feature type="domain" description="Integrase catalytic" evidence="3">
    <location>
        <begin position="173"/>
        <end position="341"/>
    </location>
</feature>
<accession>A0A4U3M6Z8</accession>
<dbReference type="Pfam" id="PF00665">
    <property type="entry name" value="rve"/>
    <property type="match status" value="1"/>
</dbReference>
<comment type="caution">
    <text evidence="4">The sequence shown here is derived from an EMBL/GenBank/DDBJ whole genome shotgun (WGS) entry which is preliminary data.</text>
</comment>